<gene>
    <name evidence="4" type="ORF">L484_006595</name>
</gene>
<dbReference type="STRING" id="981085.W9S8R0"/>
<dbReference type="Pfam" id="PF00067">
    <property type="entry name" value="p450"/>
    <property type="match status" value="1"/>
</dbReference>
<dbReference type="GO" id="GO:0016125">
    <property type="term" value="P:sterol metabolic process"/>
    <property type="evidence" value="ECO:0007669"/>
    <property type="project" value="TreeGrafter"/>
</dbReference>
<dbReference type="InterPro" id="IPR001128">
    <property type="entry name" value="Cyt_P450"/>
</dbReference>
<sequence length="223" mass="25882">MKEKLLPEIEQIVNKTLSAWSTQASMEVKHAASVLVLDFSAKQIINYDDNKSFESLNKTYSRIMQGFMSFPLNIPGTSYNQCVKDKRKIIAMLRDMLEERRASLETNRGDFLDQISKDVDKEKFLSEDFIAEHETILKNREDPNSSQTWDEYKSMTFTLQVINETLRLGNVAPGLLRKALKDIRVKDDIVDHYLTFFALVYKRKLLNLPSEYMGIDFYSLTLS</sequence>
<dbReference type="InterPro" id="IPR036396">
    <property type="entry name" value="Cyt_P450_sf"/>
</dbReference>
<dbReference type="Proteomes" id="UP000030645">
    <property type="component" value="Unassembled WGS sequence"/>
</dbReference>
<evidence type="ECO:0000256" key="1">
    <source>
        <dbReference type="ARBA" id="ARBA00010617"/>
    </source>
</evidence>
<evidence type="ECO:0000313" key="4">
    <source>
        <dbReference type="EMBL" id="EXC31563.1"/>
    </source>
</evidence>
<evidence type="ECO:0000256" key="3">
    <source>
        <dbReference type="ARBA" id="ARBA00023004"/>
    </source>
</evidence>
<evidence type="ECO:0000313" key="5">
    <source>
        <dbReference type="Proteomes" id="UP000030645"/>
    </source>
</evidence>
<organism evidence="4 5">
    <name type="scientific">Morus notabilis</name>
    <dbReference type="NCBI Taxonomy" id="981085"/>
    <lineage>
        <taxon>Eukaryota</taxon>
        <taxon>Viridiplantae</taxon>
        <taxon>Streptophyta</taxon>
        <taxon>Embryophyta</taxon>
        <taxon>Tracheophyta</taxon>
        <taxon>Spermatophyta</taxon>
        <taxon>Magnoliopsida</taxon>
        <taxon>eudicotyledons</taxon>
        <taxon>Gunneridae</taxon>
        <taxon>Pentapetalae</taxon>
        <taxon>rosids</taxon>
        <taxon>fabids</taxon>
        <taxon>Rosales</taxon>
        <taxon>Moraceae</taxon>
        <taxon>Moreae</taxon>
        <taxon>Morus</taxon>
    </lineage>
</organism>
<dbReference type="GO" id="GO:0010268">
    <property type="term" value="P:brassinosteroid homeostasis"/>
    <property type="evidence" value="ECO:0007669"/>
    <property type="project" value="TreeGrafter"/>
</dbReference>
<dbReference type="GO" id="GO:0016132">
    <property type="term" value="P:brassinosteroid biosynthetic process"/>
    <property type="evidence" value="ECO:0007669"/>
    <property type="project" value="TreeGrafter"/>
</dbReference>
<evidence type="ECO:0000256" key="2">
    <source>
        <dbReference type="ARBA" id="ARBA00022723"/>
    </source>
</evidence>
<keyword evidence="2" id="KW-0479">Metal-binding</keyword>
<dbReference type="AlphaFoldDB" id="W9S8R0"/>
<dbReference type="GO" id="GO:0016705">
    <property type="term" value="F:oxidoreductase activity, acting on paired donors, with incorporation or reduction of molecular oxygen"/>
    <property type="evidence" value="ECO:0007669"/>
    <property type="project" value="InterPro"/>
</dbReference>
<dbReference type="EMBL" id="KE346262">
    <property type="protein sequence ID" value="EXC31563.1"/>
    <property type="molecule type" value="Genomic_DNA"/>
</dbReference>
<keyword evidence="5" id="KW-1185">Reference proteome</keyword>
<dbReference type="GO" id="GO:0005506">
    <property type="term" value="F:iron ion binding"/>
    <property type="evidence" value="ECO:0007669"/>
    <property type="project" value="InterPro"/>
</dbReference>
<dbReference type="eggNOG" id="KOG0157">
    <property type="taxonomic scope" value="Eukaryota"/>
</dbReference>
<proteinExistence type="inferred from homology"/>
<reference evidence="5" key="1">
    <citation type="submission" date="2013-01" db="EMBL/GenBank/DDBJ databases">
        <title>Draft Genome Sequence of a Mulberry Tree, Morus notabilis C.K. Schneid.</title>
        <authorList>
            <person name="He N."/>
            <person name="Zhao S."/>
        </authorList>
    </citation>
    <scope>NUCLEOTIDE SEQUENCE</scope>
</reference>
<name>W9S8R0_9ROSA</name>
<dbReference type="GO" id="GO:0004497">
    <property type="term" value="F:monooxygenase activity"/>
    <property type="evidence" value="ECO:0007669"/>
    <property type="project" value="InterPro"/>
</dbReference>
<accession>W9S8R0</accession>
<dbReference type="PANTHER" id="PTHR24286">
    <property type="entry name" value="CYTOCHROME P450 26"/>
    <property type="match status" value="1"/>
</dbReference>
<comment type="similarity">
    <text evidence="1">Belongs to the cytochrome P450 family.</text>
</comment>
<dbReference type="SUPFAM" id="SSF48264">
    <property type="entry name" value="Cytochrome P450"/>
    <property type="match status" value="1"/>
</dbReference>
<dbReference type="GO" id="GO:0020037">
    <property type="term" value="F:heme binding"/>
    <property type="evidence" value="ECO:0007669"/>
    <property type="project" value="InterPro"/>
</dbReference>
<dbReference type="Gene3D" id="1.10.630.10">
    <property type="entry name" value="Cytochrome P450"/>
    <property type="match status" value="2"/>
</dbReference>
<dbReference type="PANTHER" id="PTHR24286:SF305">
    <property type="entry name" value="CYTOCHROME P450 708A2"/>
    <property type="match status" value="1"/>
</dbReference>
<keyword evidence="3" id="KW-0408">Iron</keyword>
<protein>
    <submittedName>
        <fullName evidence="4">Cytochrome P450 87A3</fullName>
    </submittedName>
</protein>